<dbReference type="HOGENOM" id="CLU_3049129_0_0_12"/>
<evidence type="ECO:0000256" key="1">
    <source>
        <dbReference type="SAM" id="Phobius"/>
    </source>
</evidence>
<accession>I4B0K2</accession>
<dbReference type="STRING" id="869212.Turpa_0147"/>
<name>I4B0K2_TURPD</name>
<evidence type="ECO:0000313" key="2">
    <source>
        <dbReference type="EMBL" id="AFM10809.1"/>
    </source>
</evidence>
<keyword evidence="1" id="KW-0472">Membrane</keyword>
<organism evidence="2 3">
    <name type="scientific">Turneriella parva (strain ATCC BAA-1111 / DSM 21527 / NCTC 11395 / H)</name>
    <name type="common">Leptospira parva</name>
    <dbReference type="NCBI Taxonomy" id="869212"/>
    <lineage>
        <taxon>Bacteria</taxon>
        <taxon>Pseudomonadati</taxon>
        <taxon>Spirochaetota</taxon>
        <taxon>Spirochaetia</taxon>
        <taxon>Leptospirales</taxon>
        <taxon>Leptospiraceae</taxon>
        <taxon>Turneriella</taxon>
    </lineage>
</organism>
<feature type="transmembrane region" description="Helical" evidence="1">
    <location>
        <begin position="33"/>
        <end position="51"/>
    </location>
</feature>
<keyword evidence="3" id="KW-1185">Reference proteome</keyword>
<dbReference type="EMBL" id="CP002959">
    <property type="protein sequence ID" value="AFM10809.1"/>
    <property type="molecule type" value="Genomic_DNA"/>
</dbReference>
<dbReference type="KEGG" id="tpx:Turpa_0147"/>
<reference evidence="2 3" key="1">
    <citation type="submission" date="2012-06" db="EMBL/GenBank/DDBJ databases">
        <title>The complete chromosome of genome of Turneriella parva DSM 21527.</title>
        <authorList>
            <consortium name="US DOE Joint Genome Institute (JGI-PGF)"/>
            <person name="Lucas S."/>
            <person name="Han J."/>
            <person name="Lapidus A."/>
            <person name="Bruce D."/>
            <person name="Goodwin L."/>
            <person name="Pitluck S."/>
            <person name="Peters L."/>
            <person name="Kyrpides N."/>
            <person name="Mavromatis K."/>
            <person name="Ivanova N."/>
            <person name="Mikhailova N."/>
            <person name="Chertkov O."/>
            <person name="Detter J.C."/>
            <person name="Tapia R."/>
            <person name="Han C."/>
            <person name="Land M."/>
            <person name="Hauser L."/>
            <person name="Markowitz V."/>
            <person name="Cheng J.-F."/>
            <person name="Hugenholtz P."/>
            <person name="Woyke T."/>
            <person name="Wu D."/>
            <person name="Gronow S."/>
            <person name="Wellnitz S."/>
            <person name="Brambilla E."/>
            <person name="Klenk H.-P."/>
            <person name="Eisen J.A."/>
        </authorList>
    </citation>
    <scope>NUCLEOTIDE SEQUENCE [LARGE SCALE GENOMIC DNA]</scope>
    <source>
        <strain evidence="3">ATCC BAA-1111 / DSM 21527 / NCTC 11395 / H</strain>
    </source>
</reference>
<keyword evidence="1" id="KW-0812">Transmembrane</keyword>
<keyword evidence="1" id="KW-1133">Transmembrane helix</keyword>
<dbReference type="AlphaFoldDB" id="I4B0K2"/>
<proteinExistence type="predicted"/>
<sequence>MNERVLAFLGAGIATTLLLLVSTYNEFKPTVETLIQAIGLVGALLAVYEFFRGK</sequence>
<gene>
    <name evidence="2" type="ordered locus">Turpa_0147</name>
</gene>
<dbReference type="RefSeq" id="WP_014801330.1">
    <property type="nucleotide sequence ID" value="NC_018020.1"/>
</dbReference>
<dbReference type="Proteomes" id="UP000006048">
    <property type="component" value="Chromosome"/>
</dbReference>
<protein>
    <submittedName>
        <fullName evidence="2">Uncharacterized protein</fullName>
    </submittedName>
</protein>
<evidence type="ECO:0000313" key="3">
    <source>
        <dbReference type="Proteomes" id="UP000006048"/>
    </source>
</evidence>